<proteinExistence type="predicted"/>
<keyword evidence="2" id="KW-1185">Reference proteome</keyword>
<dbReference type="EMBL" id="KN831983">
    <property type="protein sequence ID" value="KIO02188.1"/>
    <property type="molecule type" value="Genomic_DNA"/>
</dbReference>
<dbReference type="Proteomes" id="UP000054217">
    <property type="component" value="Unassembled WGS sequence"/>
</dbReference>
<reference evidence="1 2" key="1">
    <citation type="submission" date="2014-04" db="EMBL/GenBank/DDBJ databases">
        <authorList>
            <consortium name="DOE Joint Genome Institute"/>
            <person name="Kuo A."/>
            <person name="Kohler A."/>
            <person name="Costa M.D."/>
            <person name="Nagy L.G."/>
            <person name="Floudas D."/>
            <person name="Copeland A."/>
            <person name="Barry K.W."/>
            <person name="Cichocki N."/>
            <person name="Veneault-Fourrey C."/>
            <person name="LaButti K."/>
            <person name="Lindquist E.A."/>
            <person name="Lipzen A."/>
            <person name="Lundell T."/>
            <person name="Morin E."/>
            <person name="Murat C."/>
            <person name="Sun H."/>
            <person name="Tunlid A."/>
            <person name="Henrissat B."/>
            <person name="Grigoriev I.V."/>
            <person name="Hibbett D.S."/>
            <person name="Martin F."/>
            <person name="Nordberg H.P."/>
            <person name="Cantor M.N."/>
            <person name="Hua S.X."/>
        </authorList>
    </citation>
    <scope>NUCLEOTIDE SEQUENCE [LARGE SCALE GENOMIC DNA]</scope>
    <source>
        <strain evidence="1 2">Marx 270</strain>
    </source>
</reference>
<dbReference type="InParanoid" id="A0A0C3IZF3"/>
<reference evidence="2" key="2">
    <citation type="submission" date="2015-01" db="EMBL/GenBank/DDBJ databases">
        <title>Evolutionary Origins and Diversification of the Mycorrhizal Mutualists.</title>
        <authorList>
            <consortium name="DOE Joint Genome Institute"/>
            <consortium name="Mycorrhizal Genomics Consortium"/>
            <person name="Kohler A."/>
            <person name="Kuo A."/>
            <person name="Nagy L.G."/>
            <person name="Floudas D."/>
            <person name="Copeland A."/>
            <person name="Barry K.W."/>
            <person name="Cichocki N."/>
            <person name="Veneault-Fourrey C."/>
            <person name="LaButti K."/>
            <person name="Lindquist E.A."/>
            <person name="Lipzen A."/>
            <person name="Lundell T."/>
            <person name="Morin E."/>
            <person name="Murat C."/>
            <person name="Riley R."/>
            <person name="Ohm R."/>
            <person name="Sun H."/>
            <person name="Tunlid A."/>
            <person name="Henrissat B."/>
            <person name="Grigoriev I.V."/>
            <person name="Hibbett D.S."/>
            <person name="Martin F."/>
        </authorList>
    </citation>
    <scope>NUCLEOTIDE SEQUENCE [LARGE SCALE GENOMIC DNA]</scope>
    <source>
        <strain evidence="2">Marx 270</strain>
    </source>
</reference>
<organism evidence="1 2">
    <name type="scientific">Pisolithus tinctorius Marx 270</name>
    <dbReference type="NCBI Taxonomy" id="870435"/>
    <lineage>
        <taxon>Eukaryota</taxon>
        <taxon>Fungi</taxon>
        <taxon>Dikarya</taxon>
        <taxon>Basidiomycota</taxon>
        <taxon>Agaricomycotina</taxon>
        <taxon>Agaricomycetes</taxon>
        <taxon>Agaricomycetidae</taxon>
        <taxon>Boletales</taxon>
        <taxon>Sclerodermatineae</taxon>
        <taxon>Pisolithaceae</taxon>
        <taxon>Pisolithus</taxon>
    </lineage>
</organism>
<accession>A0A0C3IZF3</accession>
<evidence type="ECO:0000313" key="2">
    <source>
        <dbReference type="Proteomes" id="UP000054217"/>
    </source>
</evidence>
<protein>
    <submittedName>
        <fullName evidence="1">Uncharacterized protein</fullName>
    </submittedName>
</protein>
<sequence>MLPVSQYTTRCILPILVPQRFQQFALQPRSGYFDFCGLVPASVDAETRGRWIRQSDHSSYSTFRSRSGM</sequence>
<dbReference type="HOGENOM" id="CLU_2776969_0_0_1"/>
<gene>
    <name evidence="1" type="ORF">M404DRAFT_715548</name>
</gene>
<name>A0A0C3IZF3_PISTI</name>
<evidence type="ECO:0000313" key="1">
    <source>
        <dbReference type="EMBL" id="KIO02188.1"/>
    </source>
</evidence>
<dbReference type="AlphaFoldDB" id="A0A0C3IZF3"/>